<keyword evidence="1" id="KW-1185">Reference proteome</keyword>
<dbReference type="AlphaFoldDB" id="A0A915IED7"/>
<sequence>MIWVILCTPIGRAKVAINHRKRPLLPPTNRQLEPI</sequence>
<name>A0A915IED7_ROMCU</name>
<evidence type="ECO:0000313" key="2">
    <source>
        <dbReference type="WBParaSite" id="nRc.2.0.1.t12544-RA"/>
    </source>
</evidence>
<reference evidence="2" key="1">
    <citation type="submission" date="2022-11" db="UniProtKB">
        <authorList>
            <consortium name="WormBaseParasite"/>
        </authorList>
    </citation>
    <scope>IDENTIFICATION</scope>
</reference>
<dbReference type="Proteomes" id="UP000887565">
    <property type="component" value="Unplaced"/>
</dbReference>
<organism evidence="1 2">
    <name type="scientific">Romanomermis culicivorax</name>
    <name type="common">Nematode worm</name>
    <dbReference type="NCBI Taxonomy" id="13658"/>
    <lineage>
        <taxon>Eukaryota</taxon>
        <taxon>Metazoa</taxon>
        <taxon>Ecdysozoa</taxon>
        <taxon>Nematoda</taxon>
        <taxon>Enoplea</taxon>
        <taxon>Dorylaimia</taxon>
        <taxon>Mermithida</taxon>
        <taxon>Mermithoidea</taxon>
        <taxon>Mermithidae</taxon>
        <taxon>Romanomermis</taxon>
    </lineage>
</organism>
<proteinExistence type="predicted"/>
<dbReference type="WBParaSite" id="nRc.2.0.1.t12544-RA">
    <property type="protein sequence ID" value="nRc.2.0.1.t12544-RA"/>
    <property type="gene ID" value="nRc.2.0.1.g12544"/>
</dbReference>
<accession>A0A915IED7</accession>
<protein>
    <submittedName>
        <fullName evidence="2">Uncharacterized protein</fullName>
    </submittedName>
</protein>
<evidence type="ECO:0000313" key="1">
    <source>
        <dbReference type="Proteomes" id="UP000887565"/>
    </source>
</evidence>